<name>A0A9W6V9B5_9PSEU</name>
<dbReference type="InterPro" id="IPR036614">
    <property type="entry name" value="RusA-like_sf"/>
</dbReference>
<accession>A0A9W6V9B5</accession>
<dbReference type="Gene3D" id="3.30.1330.70">
    <property type="entry name" value="Holliday junction resolvase RusA"/>
    <property type="match status" value="1"/>
</dbReference>
<proteinExistence type="predicted"/>
<dbReference type="AlphaFoldDB" id="A0A9W6V9B5"/>
<organism evidence="1 2">
    <name type="scientific">Actinokineospora globicatena</name>
    <dbReference type="NCBI Taxonomy" id="103729"/>
    <lineage>
        <taxon>Bacteria</taxon>
        <taxon>Bacillati</taxon>
        <taxon>Actinomycetota</taxon>
        <taxon>Actinomycetes</taxon>
        <taxon>Pseudonocardiales</taxon>
        <taxon>Pseudonocardiaceae</taxon>
        <taxon>Actinokineospora</taxon>
    </lineage>
</organism>
<comment type="caution">
    <text evidence="1">The sequence shown here is derived from an EMBL/GenBank/DDBJ whole genome shotgun (WGS) entry which is preliminary data.</text>
</comment>
<dbReference type="RefSeq" id="WP_285610581.1">
    <property type="nucleotide sequence ID" value="NZ_BSSD01000003.1"/>
</dbReference>
<dbReference type="EMBL" id="BSSD01000003">
    <property type="protein sequence ID" value="GLW91804.1"/>
    <property type="molecule type" value="Genomic_DNA"/>
</dbReference>
<dbReference type="Proteomes" id="UP001165042">
    <property type="component" value="Unassembled WGS sequence"/>
</dbReference>
<dbReference type="SUPFAM" id="SSF103084">
    <property type="entry name" value="Holliday junction resolvase RusA"/>
    <property type="match status" value="1"/>
</dbReference>
<gene>
    <name evidence="1" type="ORF">Aglo03_26200</name>
</gene>
<dbReference type="GO" id="GO:0000287">
    <property type="term" value="F:magnesium ion binding"/>
    <property type="evidence" value="ECO:0007669"/>
    <property type="project" value="InterPro"/>
</dbReference>
<evidence type="ECO:0000313" key="1">
    <source>
        <dbReference type="EMBL" id="GLW91804.1"/>
    </source>
</evidence>
<dbReference type="GO" id="GO:0006281">
    <property type="term" value="P:DNA repair"/>
    <property type="evidence" value="ECO:0007669"/>
    <property type="project" value="InterPro"/>
</dbReference>
<dbReference type="GO" id="GO:0006310">
    <property type="term" value="P:DNA recombination"/>
    <property type="evidence" value="ECO:0007669"/>
    <property type="project" value="InterPro"/>
</dbReference>
<reference evidence="1" key="1">
    <citation type="submission" date="2023-02" db="EMBL/GenBank/DDBJ databases">
        <title>Actinokineospora globicatena NBRC 15670.</title>
        <authorList>
            <person name="Ichikawa N."/>
            <person name="Sato H."/>
            <person name="Tonouchi N."/>
        </authorList>
    </citation>
    <scope>NUCLEOTIDE SEQUENCE</scope>
    <source>
        <strain evidence="1">NBRC 15670</strain>
    </source>
</reference>
<protein>
    <submittedName>
        <fullName evidence="1">Uncharacterized protein</fullName>
    </submittedName>
</protein>
<evidence type="ECO:0000313" key="2">
    <source>
        <dbReference type="Proteomes" id="UP001165042"/>
    </source>
</evidence>
<sequence length="133" mass="15006">MTTYDLDLPLARTGKGQVAPGPPLHANQRLHWRAERTAKKLVRDTAHWRALDAKIPPAQHITVQVHYLPGDNRRRDPSNLMPTQKAAVDGIVRAGVVPDDSPEYVTELMPTIHTGPSDRRLWLRITTRKDTPQ</sequence>
<keyword evidence="2" id="KW-1185">Reference proteome</keyword>